<dbReference type="OrthoDB" id="4119926at2759"/>
<dbReference type="Proteomes" id="UP000053029">
    <property type="component" value="Unassembled WGS sequence"/>
</dbReference>
<accession>A0A0D2GV54</accession>
<evidence type="ECO:0008006" key="3">
    <source>
        <dbReference type="Google" id="ProtNLM"/>
    </source>
</evidence>
<gene>
    <name evidence="1" type="ORF">Z517_05512</name>
</gene>
<dbReference type="VEuPathDB" id="FungiDB:Z517_05512"/>
<dbReference type="GeneID" id="25305002"/>
<dbReference type="STRING" id="1442368.A0A0D2GV54"/>
<sequence>MTADRIDKSNELYNLRALAEHAKEDPGSEYIFQLLDGFLHQGPNGRLQCLVFELLGPTLNIIVEDYHSGGDRLDTETTLKVSKQLLQAVTFTHKAGHAHRGIFDDLLLTSEVRWRFVP</sequence>
<protein>
    <recommendedName>
        <fullName evidence="3">Protein kinase domain-containing protein</fullName>
    </recommendedName>
</protein>
<dbReference type="HOGENOM" id="CLU_2073199_0_0_1"/>
<organism evidence="1 2">
    <name type="scientific">Fonsecaea pedrosoi CBS 271.37</name>
    <dbReference type="NCBI Taxonomy" id="1442368"/>
    <lineage>
        <taxon>Eukaryota</taxon>
        <taxon>Fungi</taxon>
        <taxon>Dikarya</taxon>
        <taxon>Ascomycota</taxon>
        <taxon>Pezizomycotina</taxon>
        <taxon>Eurotiomycetes</taxon>
        <taxon>Chaetothyriomycetidae</taxon>
        <taxon>Chaetothyriales</taxon>
        <taxon>Herpotrichiellaceae</taxon>
        <taxon>Fonsecaea</taxon>
    </lineage>
</organism>
<reference evidence="1 2" key="1">
    <citation type="submission" date="2015-01" db="EMBL/GenBank/DDBJ databases">
        <title>The Genome Sequence of Fonsecaea pedrosoi CBS 271.37.</title>
        <authorList>
            <consortium name="The Broad Institute Genomics Platform"/>
            <person name="Cuomo C."/>
            <person name="de Hoog S."/>
            <person name="Gorbushina A."/>
            <person name="Stielow B."/>
            <person name="Teixiera M."/>
            <person name="Abouelleil A."/>
            <person name="Chapman S.B."/>
            <person name="Priest M."/>
            <person name="Young S.K."/>
            <person name="Wortman J."/>
            <person name="Nusbaum C."/>
            <person name="Birren B."/>
        </authorList>
    </citation>
    <scope>NUCLEOTIDE SEQUENCE [LARGE SCALE GENOMIC DNA]</scope>
    <source>
        <strain evidence="1 2">CBS 271.37</strain>
    </source>
</reference>
<dbReference type="EMBL" id="KN846971">
    <property type="protein sequence ID" value="KIW82485.1"/>
    <property type="molecule type" value="Genomic_DNA"/>
</dbReference>
<dbReference type="AlphaFoldDB" id="A0A0D2GV54"/>
<evidence type="ECO:0000313" key="2">
    <source>
        <dbReference type="Proteomes" id="UP000053029"/>
    </source>
</evidence>
<dbReference type="InterPro" id="IPR011009">
    <property type="entry name" value="Kinase-like_dom_sf"/>
</dbReference>
<dbReference type="Gene3D" id="3.30.200.20">
    <property type="entry name" value="Phosphorylase Kinase, domain 1"/>
    <property type="match status" value="1"/>
</dbReference>
<name>A0A0D2GV54_9EURO</name>
<dbReference type="Gene3D" id="1.10.510.10">
    <property type="entry name" value="Transferase(Phosphotransferase) domain 1"/>
    <property type="match status" value="1"/>
</dbReference>
<proteinExistence type="predicted"/>
<dbReference type="RefSeq" id="XP_013286293.1">
    <property type="nucleotide sequence ID" value="XM_013430839.1"/>
</dbReference>
<keyword evidence="2" id="KW-1185">Reference proteome</keyword>
<dbReference type="SUPFAM" id="SSF56112">
    <property type="entry name" value="Protein kinase-like (PK-like)"/>
    <property type="match status" value="1"/>
</dbReference>
<evidence type="ECO:0000313" key="1">
    <source>
        <dbReference type="EMBL" id="KIW82485.1"/>
    </source>
</evidence>